<accession>A0A2P5THS5</accession>
<gene>
    <name evidence="3" type="ORF">UN63_16765</name>
</gene>
<evidence type="ECO:0000313" key="4">
    <source>
        <dbReference type="Proteomes" id="UP000242231"/>
    </source>
</evidence>
<protein>
    <submittedName>
        <fullName evidence="3">Uncharacterized protein</fullName>
    </submittedName>
</protein>
<dbReference type="AlphaFoldDB" id="A0A2P5THS5"/>
<evidence type="ECO:0000256" key="2">
    <source>
        <dbReference type="SAM" id="MobiDB-lite"/>
    </source>
</evidence>
<organism evidence="3 4">
    <name type="scientific">Oceanisphaera arctica</name>
    <dbReference type="NCBI Taxonomy" id="641510"/>
    <lineage>
        <taxon>Bacteria</taxon>
        <taxon>Pseudomonadati</taxon>
        <taxon>Pseudomonadota</taxon>
        <taxon>Gammaproteobacteria</taxon>
        <taxon>Aeromonadales</taxon>
        <taxon>Aeromonadaceae</taxon>
        <taxon>Oceanisphaera</taxon>
    </lineage>
</organism>
<keyword evidence="4" id="KW-1185">Reference proteome</keyword>
<feature type="coiled-coil region" evidence="1">
    <location>
        <begin position="236"/>
        <end position="263"/>
    </location>
</feature>
<evidence type="ECO:0000256" key="1">
    <source>
        <dbReference type="SAM" id="Coils"/>
    </source>
</evidence>
<comment type="caution">
    <text evidence="3">The sequence shown here is derived from an EMBL/GenBank/DDBJ whole genome shotgun (WGS) entry which is preliminary data.</text>
</comment>
<feature type="region of interest" description="Disordered" evidence="2">
    <location>
        <begin position="312"/>
        <end position="335"/>
    </location>
</feature>
<reference evidence="4" key="1">
    <citation type="submission" date="2016-11" db="EMBL/GenBank/DDBJ databases">
        <authorList>
            <person name="Sisinthy S."/>
            <person name="Ara S."/>
            <person name="Gundlapally S.R."/>
        </authorList>
    </citation>
    <scope>NUCLEOTIDE SEQUENCE [LARGE SCALE GENOMIC DNA]</scope>
    <source>
        <strain evidence="4">V1-41</strain>
    </source>
</reference>
<dbReference type="EMBL" id="MPZM01000095">
    <property type="protein sequence ID" value="PPL14061.1"/>
    <property type="molecule type" value="Genomic_DNA"/>
</dbReference>
<dbReference type="Proteomes" id="UP000242231">
    <property type="component" value="Unassembled WGS sequence"/>
</dbReference>
<proteinExistence type="predicted"/>
<evidence type="ECO:0000313" key="3">
    <source>
        <dbReference type="EMBL" id="PPL14061.1"/>
    </source>
</evidence>
<keyword evidence="1" id="KW-0175">Coiled coil</keyword>
<sequence>MKGWTVRTEATKNGSRGVAGREVYLSNKDHPNHRNTERIQPIFGNDRTMSNISYAGESYAAKQAANGKGGRPPSSYAVEFTLNLPKGYRPDDKQWRQIVEHCLRETAKVCGVEPNQIAPTSRAILHQQKQDGSKQGTGDHCHIVIGKFTQDGEYLRNLQRKTVTAKMKQSFNAAVKHYCGYDWTEYAKTLQEQKYPNKRPAPTWKVRAAKERDEIEIQQAALDERARSLVGKARELEVLESGIEDKLNEVRQIERLKSNFSNQAEKWLEAFKNEDLKQQNRQRNRMERTIDELGAFTMSEEDCQFVEMMSQKINAHSDKPMPSIKQQNKPRGMKP</sequence>
<name>A0A2P5THS5_9GAMM</name>
<dbReference type="OrthoDB" id="6378816at2"/>